<proteinExistence type="predicted"/>
<sequence>MNSQGDFGRPFLLCGIFVAMRLCWRAKGASPYLEWLSLFWFQSIIFIFMRDTYLFIDLTNFYTAPIYTRQSQFDN</sequence>
<dbReference type="Proteomes" id="UP000215158">
    <property type="component" value="Chromosome 2"/>
</dbReference>
<keyword evidence="1" id="KW-1133">Transmembrane helix</keyword>
<evidence type="ECO:0000313" key="3">
    <source>
        <dbReference type="Proteomes" id="UP000215158"/>
    </source>
</evidence>
<keyword evidence="1" id="KW-0472">Membrane</keyword>
<dbReference type="EMBL" id="CP022990">
    <property type="protein sequence ID" value="ASW02373.1"/>
    <property type="molecule type" value="Genomic_DNA"/>
</dbReference>
<dbReference type="KEGG" id="parb:CJU94_30200"/>
<organism evidence="2 3">
    <name type="scientific">Paraburkholderia aromaticivorans</name>
    <dbReference type="NCBI Taxonomy" id="2026199"/>
    <lineage>
        <taxon>Bacteria</taxon>
        <taxon>Pseudomonadati</taxon>
        <taxon>Pseudomonadota</taxon>
        <taxon>Betaproteobacteria</taxon>
        <taxon>Burkholderiales</taxon>
        <taxon>Burkholderiaceae</taxon>
        <taxon>Paraburkholderia</taxon>
    </lineage>
</organism>
<keyword evidence="3" id="KW-1185">Reference proteome</keyword>
<reference evidence="2 3" key="1">
    <citation type="submission" date="2017-08" db="EMBL/GenBank/DDBJ databases">
        <title>Identification and genetic characteristics of simultaneous BTEX- and naphthalene-degrading Paraburkholderia sp. BN5 isolated from petroleum-contaminated soil.</title>
        <authorList>
            <person name="Lee Y."/>
            <person name="Jeon C.O."/>
        </authorList>
    </citation>
    <scope>NUCLEOTIDE SEQUENCE [LARGE SCALE GENOMIC DNA]</scope>
    <source>
        <strain evidence="2 3">BN5</strain>
    </source>
</reference>
<evidence type="ECO:0000313" key="2">
    <source>
        <dbReference type="EMBL" id="ASW02373.1"/>
    </source>
</evidence>
<accession>A0A248VU27</accession>
<feature type="transmembrane region" description="Helical" evidence="1">
    <location>
        <begin position="35"/>
        <end position="56"/>
    </location>
</feature>
<protein>
    <submittedName>
        <fullName evidence="2">Uncharacterized protein</fullName>
    </submittedName>
</protein>
<keyword evidence="1" id="KW-0812">Transmembrane</keyword>
<name>A0A248VU27_9BURK</name>
<dbReference type="AlphaFoldDB" id="A0A248VU27"/>
<evidence type="ECO:0000256" key="1">
    <source>
        <dbReference type="SAM" id="Phobius"/>
    </source>
</evidence>
<gene>
    <name evidence="2" type="ORF">CJU94_30200</name>
</gene>